<accession>A0A846QGY8</accession>
<gene>
    <name evidence="2" type="ORF">GGQ74_001131</name>
</gene>
<dbReference type="Pfam" id="PF13550">
    <property type="entry name" value="Phage-tail_3"/>
    <property type="match status" value="1"/>
</dbReference>
<evidence type="ECO:0000313" key="2">
    <source>
        <dbReference type="EMBL" id="NJB67491.1"/>
    </source>
</evidence>
<name>A0A846QGY8_9BACT</name>
<dbReference type="RefSeq" id="WP_167940543.1">
    <property type="nucleotide sequence ID" value="NZ_JAATJA010000001.1"/>
</dbReference>
<proteinExistence type="predicted"/>
<organism evidence="2 3">
    <name type="scientific">Desulfobaculum xiamenense</name>
    <dbReference type="NCBI Taxonomy" id="995050"/>
    <lineage>
        <taxon>Bacteria</taxon>
        <taxon>Pseudomonadati</taxon>
        <taxon>Thermodesulfobacteriota</taxon>
        <taxon>Desulfovibrionia</taxon>
        <taxon>Desulfovibrionales</taxon>
        <taxon>Desulfovibrionaceae</taxon>
        <taxon>Desulfobaculum</taxon>
    </lineage>
</organism>
<keyword evidence="3" id="KW-1185">Reference proteome</keyword>
<dbReference type="EMBL" id="JAATJA010000001">
    <property type="protein sequence ID" value="NJB67491.1"/>
    <property type="molecule type" value="Genomic_DNA"/>
</dbReference>
<feature type="domain" description="Tip attachment protein J" evidence="1">
    <location>
        <begin position="460"/>
        <end position="523"/>
    </location>
</feature>
<dbReference type="AlphaFoldDB" id="A0A846QGY8"/>
<sequence length="585" mass="64376">MIPFSALQSAILAADTLRVWWLFDVRTSTGRRFRWSTQHIAAVSTDPAPVWESGADWEAGRHWGGSIGADYDFRITDFQGVTLRRARAESGLAAPSETSFTIVNGDSIQWESGVSWEAGAYWAGSRALVGLADMMGAAVLISLYIGDRGHDPACFRRWRFRVRRAEPGYKTIRCVCEDYYAQYLRGTWPTTPNPRDLWPSDADADPGDDYCVPVVFGTAYVPLRSVFIGSRREYVLGAAGEDFAVDRVRSPREWGAKTEWAAGPYSLEQYTRADAEGRAWRTLRPIVADSDGDSMADAMGLWRNGTAFLDMPARFSASDTALMTNPADIIKHILRSFGLEGADIDDGAFAAAAQTMDAWGLRWNGGCWRRMDRQKLLSRLLAACHCTLVLEEQVQLRVLRKASVRAVGRGHILGGGSRGGSFSWDSSSEEQADSVYVGWQTASEAQNWLIHTLVPAKVSKASPSSEVLDLSWVQDSRAVQRLGSLYAQRALMKEADVRFQALPRLLDLQPADVVTLIGEDYGGTNDVIVDEMAVGRDLALRFSCSRLSVVLDDWENLAPASIAVTPDMTASSEYWTPSITGPGVA</sequence>
<protein>
    <recommendedName>
        <fullName evidence="1">Tip attachment protein J domain-containing protein</fullName>
    </recommendedName>
</protein>
<comment type="caution">
    <text evidence="2">The sequence shown here is derived from an EMBL/GenBank/DDBJ whole genome shotgun (WGS) entry which is preliminary data.</text>
</comment>
<evidence type="ECO:0000259" key="1">
    <source>
        <dbReference type="Pfam" id="PF13550"/>
    </source>
</evidence>
<dbReference type="InterPro" id="IPR032876">
    <property type="entry name" value="J_dom"/>
</dbReference>
<dbReference type="Proteomes" id="UP000580856">
    <property type="component" value="Unassembled WGS sequence"/>
</dbReference>
<reference evidence="2 3" key="1">
    <citation type="submission" date="2020-03" db="EMBL/GenBank/DDBJ databases">
        <title>Genomic Encyclopedia of Type Strains, Phase IV (KMG-IV): sequencing the most valuable type-strain genomes for metagenomic binning, comparative biology and taxonomic classification.</title>
        <authorList>
            <person name="Goeker M."/>
        </authorList>
    </citation>
    <scope>NUCLEOTIDE SEQUENCE [LARGE SCALE GENOMIC DNA]</scope>
    <source>
        <strain evidence="2 3">DSM 24233</strain>
    </source>
</reference>
<evidence type="ECO:0000313" key="3">
    <source>
        <dbReference type="Proteomes" id="UP000580856"/>
    </source>
</evidence>